<evidence type="ECO:0000313" key="3">
    <source>
        <dbReference type="Proteomes" id="UP000182444"/>
    </source>
</evidence>
<name>A0A1D8NJK8_YARLL</name>
<gene>
    <name evidence="2" type="ORF">YALI1_E26916g</name>
</gene>
<evidence type="ECO:0000256" key="1">
    <source>
        <dbReference type="SAM" id="Coils"/>
    </source>
</evidence>
<keyword evidence="1" id="KW-0175">Coiled coil</keyword>
<protein>
    <submittedName>
        <fullName evidence="2">Uncharacterized protein</fullName>
    </submittedName>
</protein>
<dbReference type="AlphaFoldDB" id="A0A1D8NJK8"/>
<feature type="coiled-coil region" evidence="1">
    <location>
        <begin position="69"/>
        <end position="96"/>
    </location>
</feature>
<dbReference type="KEGG" id="yli:90949725"/>
<dbReference type="InterPro" id="IPR028119">
    <property type="entry name" value="Snapin/Pallidin/Snn1"/>
</dbReference>
<dbReference type="VEuPathDB" id="FungiDB:YALI1_E26916g"/>
<dbReference type="RefSeq" id="XP_065950423.2">
    <property type="nucleotide sequence ID" value="XM_066094351.2"/>
</dbReference>
<dbReference type="GeneID" id="90949725"/>
<sequence>MSLENEEALASLRSDMDTVVQNTLNPAIDTTAWKIRAIHESQVVLSTVLHGLSISLKHYQETTKDLVAVSSISAQIRDAEARLESVNKTLAAVESRLARINSMV</sequence>
<evidence type="ECO:0000313" key="2">
    <source>
        <dbReference type="EMBL" id="AOW05808.1"/>
    </source>
</evidence>
<reference evidence="2 3" key="1">
    <citation type="journal article" date="2016" name="PLoS ONE">
        <title>Sequence Assembly of Yarrowia lipolytica Strain W29/CLIB89 Shows Transposable Element Diversity.</title>
        <authorList>
            <person name="Magnan C."/>
            <person name="Yu J."/>
            <person name="Chang I."/>
            <person name="Jahn E."/>
            <person name="Kanomata Y."/>
            <person name="Wu J."/>
            <person name="Zeller M."/>
            <person name="Oakes M."/>
            <person name="Baldi P."/>
            <person name="Sandmeyer S."/>
        </authorList>
    </citation>
    <scope>NUCLEOTIDE SEQUENCE [LARGE SCALE GENOMIC DNA]</scope>
    <source>
        <strain evidence="3">CLIB89(W29)</strain>
    </source>
</reference>
<dbReference type="Pfam" id="PF14712">
    <property type="entry name" value="Snapin_Pallidin"/>
    <property type="match status" value="1"/>
</dbReference>
<dbReference type="Proteomes" id="UP000182444">
    <property type="component" value="Chromosome 1E"/>
</dbReference>
<dbReference type="EMBL" id="CP017557">
    <property type="protein sequence ID" value="AOW05808.1"/>
    <property type="molecule type" value="Genomic_DNA"/>
</dbReference>
<proteinExistence type="predicted"/>
<accession>A0A1D8NJK8</accession>
<organism evidence="2 3">
    <name type="scientific">Yarrowia lipolytica</name>
    <name type="common">Candida lipolytica</name>
    <dbReference type="NCBI Taxonomy" id="4952"/>
    <lineage>
        <taxon>Eukaryota</taxon>
        <taxon>Fungi</taxon>
        <taxon>Dikarya</taxon>
        <taxon>Ascomycota</taxon>
        <taxon>Saccharomycotina</taxon>
        <taxon>Dipodascomycetes</taxon>
        <taxon>Dipodascales</taxon>
        <taxon>Dipodascales incertae sedis</taxon>
        <taxon>Yarrowia</taxon>
    </lineage>
</organism>